<accession>A0A396SB05</accession>
<keyword evidence="10" id="KW-1185">Reference proteome</keyword>
<evidence type="ECO:0000256" key="3">
    <source>
        <dbReference type="ARBA" id="ARBA00022475"/>
    </source>
</evidence>
<dbReference type="Pfam" id="PF00892">
    <property type="entry name" value="EamA"/>
    <property type="match status" value="2"/>
</dbReference>
<name>A0A396SB05_9BACL</name>
<dbReference type="SUPFAM" id="SSF103481">
    <property type="entry name" value="Multidrug resistance efflux transporter EmrE"/>
    <property type="match status" value="2"/>
</dbReference>
<comment type="similarity">
    <text evidence="2">Belongs to the EamA transporter family.</text>
</comment>
<gene>
    <name evidence="9" type="ORF">D1B33_09680</name>
</gene>
<feature type="domain" description="EamA" evidence="8">
    <location>
        <begin position="20"/>
        <end position="148"/>
    </location>
</feature>
<comment type="caution">
    <text evidence="9">The sequence shown here is derived from an EMBL/GenBank/DDBJ whole genome shotgun (WGS) entry which is preliminary data.</text>
</comment>
<evidence type="ECO:0000256" key="1">
    <source>
        <dbReference type="ARBA" id="ARBA00004651"/>
    </source>
</evidence>
<evidence type="ECO:0000256" key="5">
    <source>
        <dbReference type="ARBA" id="ARBA00022989"/>
    </source>
</evidence>
<feature type="transmembrane region" description="Helical" evidence="7">
    <location>
        <begin position="77"/>
        <end position="99"/>
    </location>
</feature>
<dbReference type="GO" id="GO:0005886">
    <property type="term" value="C:plasma membrane"/>
    <property type="evidence" value="ECO:0007669"/>
    <property type="project" value="UniProtKB-SubCell"/>
</dbReference>
<proteinExistence type="inferred from homology"/>
<feature type="transmembrane region" description="Helical" evidence="7">
    <location>
        <begin position="282"/>
        <end position="302"/>
    </location>
</feature>
<dbReference type="PANTHER" id="PTHR32322:SF18">
    <property type="entry name" value="S-ADENOSYLMETHIONINE_S-ADENOSYLHOMOCYSTEINE TRANSPORTER"/>
    <property type="match status" value="1"/>
</dbReference>
<evidence type="ECO:0000256" key="4">
    <source>
        <dbReference type="ARBA" id="ARBA00022692"/>
    </source>
</evidence>
<keyword evidence="5 7" id="KW-1133">Transmembrane helix</keyword>
<feature type="transmembrane region" description="Helical" evidence="7">
    <location>
        <begin position="20"/>
        <end position="39"/>
    </location>
</feature>
<feature type="transmembrane region" description="Helical" evidence="7">
    <location>
        <begin position="257"/>
        <end position="276"/>
    </location>
</feature>
<keyword evidence="3" id="KW-1003">Cell membrane</keyword>
<evidence type="ECO:0000259" key="8">
    <source>
        <dbReference type="Pfam" id="PF00892"/>
    </source>
</evidence>
<dbReference type="EMBL" id="QWEI01000004">
    <property type="protein sequence ID" value="RHW36663.1"/>
    <property type="molecule type" value="Genomic_DNA"/>
</dbReference>
<evidence type="ECO:0000256" key="6">
    <source>
        <dbReference type="ARBA" id="ARBA00023136"/>
    </source>
</evidence>
<keyword evidence="6 7" id="KW-0472">Membrane</keyword>
<evidence type="ECO:0000256" key="2">
    <source>
        <dbReference type="ARBA" id="ARBA00007362"/>
    </source>
</evidence>
<feature type="transmembrane region" description="Helical" evidence="7">
    <location>
        <begin position="45"/>
        <end position="65"/>
    </location>
</feature>
<evidence type="ECO:0000256" key="7">
    <source>
        <dbReference type="SAM" id="Phobius"/>
    </source>
</evidence>
<dbReference type="InterPro" id="IPR050638">
    <property type="entry name" value="AA-Vitamin_Transporters"/>
</dbReference>
<dbReference type="AlphaFoldDB" id="A0A396SB05"/>
<evidence type="ECO:0000313" key="10">
    <source>
        <dbReference type="Proteomes" id="UP000265692"/>
    </source>
</evidence>
<feature type="transmembrane region" description="Helical" evidence="7">
    <location>
        <begin position="225"/>
        <end position="245"/>
    </location>
</feature>
<reference evidence="9 10" key="1">
    <citation type="submission" date="2018-08" db="EMBL/GenBank/DDBJ databases">
        <title>Lysinibacillus sp. YLB-03 draft genome sequence.</title>
        <authorList>
            <person name="Yu L."/>
        </authorList>
    </citation>
    <scope>NUCLEOTIDE SEQUENCE [LARGE SCALE GENOMIC DNA]</scope>
    <source>
        <strain evidence="9 10">YLB-03</strain>
    </source>
</reference>
<feature type="domain" description="EamA" evidence="8">
    <location>
        <begin position="161"/>
        <end position="297"/>
    </location>
</feature>
<dbReference type="Proteomes" id="UP000265692">
    <property type="component" value="Unassembled WGS sequence"/>
</dbReference>
<feature type="transmembrane region" description="Helical" evidence="7">
    <location>
        <begin position="192"/>
        <end position="213"/>
    </location>
</feature>
<feature type="transmembrane region" description="Helical" evidence="7">
    <location>
        <begin position="105"/>
        <end position="124"/>
    </location>
</feature>
<comment type="subcellular location">
    <subcellularLocation>
        <location evidence="1">Cell membrane</location>
        <topology evidence="1">Multi-pass membrane protein</topology>
    </subcellularLocation>
</comment>
<dbReference type="InterPro" id="IPR037185">
    <property type="entry name" value="EmrE-like"/>
</dbReference>
<feature type="transmembrane region" description="Helical" evidence="7">
    <location>
        <begin position="133"/>
        <end position="150"/>
    </location>
</feature>
<keyword evidence="4 7" id="KW-0812">Transmembrane</keyword>
<dbReference type="PANTHER" id="PTHR32322">
    <property type="entry name" value="INNER MEMBRANE TRANSPORTER"/>
    <property type="match status" value="1"/>
</dbReference>
<evidence type="ECO:0000313" key="9">
    <source>
        <dbReference type="EMBL" id="RHW36663.1"/>
    </source>
</evidence>
<feature type="transmembrane region" description="Helical" evidence="7">
    <location>
        <begin position="156"/>
        <end position="180"/>
    </location>
</feature>
<protein>
    <submittedName>
        <fullName evidence="9">DMT family transporter</fullName>
    </submittedName>
</protein>
<organism evidence="9 10">
    <name type="scientific">Ureibacillus yapensis</name>
    <dbReference type="NCBI Taxonomy" id="2304605"/>
    <lineage>
        <taxon>Bacteria</taxon>
        <taxon>Bacillati</taxon>
        <taxon>Bacillota</taxon>
        <taxon>Bacilli</taxon>
        <taxon>Bacillales</taxon>
        <taxon>Caryophanaceae</taxon>
        <taxon>Ureibacillus</taxon>
    </lineage>
</organism>
<dbReference type="InterPro" id="IPR000620">
    <property type="entry name" value="EamA_dom"/>
</dbReference>
<sequence length="322" mass="34840">MMVIASANRRRNIVLKIYGIMAFTMFLWGINLALLKLLVLDIPPIVMQGTRIFVAGISLFLILLIMKKKIIYKEMPWKLVLLATLLGVIGHHSLLAAGLQQTTAIKSSLILGLAPLITAIIAVATRSTSLTKLRFFGFVIGFIGISVAVVEDASAISGFGLGDGLVLGSIIVQAFSFFVIRQITLTIPPLVLTAYLLTIGSFIMLLYSLVVMPESFAAFTTLQPIMWGIFLFSSILATAVGHSLYNSMIKKIGTAETAIFTNLSTIFALIGAVVILGEPLHASQIFGCLLIIVGVLIGTGGIEEWIRARKLKNQPQEQYEGS</sequence>